<reference evidence="5 6" key="1">
    <citation type="submission" date="2018-08" db="EMBL/GenBank/DDBJ databases">
        <title>A genome reference for cultivated species of the human gut microbiota.</title>
        <authorList>
            <person name="Zou Y."/>
            <person name="Xue W."/>
            <person name="Luo G."/>
        </authorList>
    </citation>
    <scope>NUCLEOTIDE SEQUENCE [LARGE SCALE GENOMIC DNA]</scope>
    <source>
        <strain evidence="5 6">AF19-21</strain>
    </source>
</reference>
<evidence type="ECO:0000313" key="5">
    <source>
        <dbReference type="EMBL" id="RGC31523.1"/>
    </source>
</evidence>
<dbReference type="Pfam" id="PF12844">
    <property type="entry name" value="HTH_19"/>
    <property type="match status" value="1"/>
</dbReference>
<dbReference type="InterPro" id="IPR001387">
    <property type="entry name" value="Cro/C1-type_HTH"/>
</dbReference>
<dbReference type="InterPro" id="IPR036286">
    <property type="entry name" value="LexA/Signal_pep-like_sf"/>
</dbReference>
<sequence>MTFGERLIELRKAKGYTRESFAEFLGISKYTLRNYELSVNDPGSSFLKQISNIFNVSIDYLMGLTDEPEVLKNFRLRTLEQDMIVKYRSLDAYGQDTVSYILDREVSRVQQISNAYKDGRSIIEYPTYFMTYYHNLASAGNGEYIFEDLPTDTIEVPANELSERADFIIGVNGDSMEPTYYDGEKVYVEKMQVLEIGDIGIFMINNECFIKEVGEDGLISHNPKYDIISGNENIECIGKVLGKVTEEQVLNNSSATTVLSREDMEAIRFTKELIESKSNLEKKRG</sequence>
<evidence type="ECO:0000256" key="1">
    <source>
        <dbReference type="ARBA" id="ARBA00023015"/>
    </source>
</evidence>
<dbReference type="Gene3D" id="1.10.260.40">
    <property type="entry name" value="lambda repressor-like DNA-binding domains"/>
    <property type="match status" value="1"/>
</dbReference>
<dbReference type="PROSITE" id="PS50943">
    <property type="entry name" value="HTH_CROC1"/>
    <property type="match status" value="1"/>
</dbReference>
<accession>A0A3E2WWH6</accession>
<dbReference type="PANTHER" id="PTHR40661">
    <property type="match status" value="1"/>
</dbReference>
<gene>
    <name evidence="5" type="ORF">DWX41_11910</name>
</gene>
<dbReference type="InterPro" id="IPR039418">
    <property type="entry name" value="LexA-like"/>
</dbReference>
<evidence type="ECO:0000259" key="4">
    <source>
        <dbReference type="PROSITE" id="PS50943"/>
    </source>
</evidence>
<evidence type="ECO:0000256" key="2">
    <source>
        <dbReference type="ARBA" id="ARBA00023125"/>
    </source>
</evidence>
<dbReference type="SMART" id="SM00530">
    <property type="entry name" value="HTH_XRE"/>
    <property type="match status" value="1"/>
</dbReference>
<dbReference type="AlphaFoldDB" id="A0A3E2WWH6"/>
<feature type="domain" description="HTH cro/C1-type" evidence="4">
    <location>
        <begin position="7"/>
        <end position="61"/>
    </location>
</feature>
<dbReference type="CDD" id="cd06529">
    <property type="entry name" value="S24_LexA-like"/>
    <property type="match status" value="1"/>
</dbReference>
<keyword evidence="1" id="KW-0805">Transcription regulation</keyword>
<dbReference type="InterPro" id="IPR015927">
    <property type="entry name" value="Peptidase_S24_S26A/B/C"/>
</dbReference>
<protein>
    <submittedName>
        <fullName evidence="5">LexA family transcriptional regulator</fullName>
    </submittedName>
</protein>
<keyword evidence="2" id="KW-0238">DNA-binding</keyword>
<dbReference type="SUPFAM" id="SSF47413">
    <property type="entry name" value="lambda repressor-like DNA-binding domains"/>
    <property type="match status" value="1"/>
</dbReference>
<dbReference type="CDD" id="cd00093">
    <property type="entry name" value="HTH_XRE"/>
    <property type="match status" value="1"/>
</dbReference>
<dbReference type="Gene3D" id="2.10.109.10">
    <property type="entry name" value="Umud Fragment, subunit A"/>
    <property type="match status" value="1"/>
</dbReference>
<dbReference type="PANTHER" id="PTHR40661:SF1">
    <property type="entry name" value="HTH CRO_C1-TYPE DOMAIN-CONTAINING PROTEIN"/>
    <property type="match status" value="1"/>
</dbReference>
<dbReference type="EMBL" id="QVIA01000012">
    <property type="protein sequence ID" value="RGC31523.1"/>
    <property type="molecule type" value="Genomic_DNA"/>
</dbReference>
<dbReference type="SUPFAM" id="SSF51306">
    <property type="entry name" value="LexA/Signal peptidase"/>
    <property type="match status" value="1"/>
</dbReference>
<dbReference type="RefSeq" id="WP_117440905.1">
    <property type="nucleotide sequence ID" value="NZ_QVIA01000012.1"/>
</dbReference>
<name>A0A3E2WWH6_9FIRM</name>
<proteinExistence type="predicted"/>
<dbReference type="InterPro" id="IPR010982">
    <property type="entry name" value="Lambda_DNA-bd_dom_sf"/>
</dbReference>
<keyword evidence="3" id="KW-0804">Transcription</keyword>
<dbReference type="Pfam" id="PF00717">
    <property type="entry name" value="Peptidase_S24"/>
    <property type="match status" value="1"/>
</dbReference>
<evidence type="ECO:0000256" key="3">
    <source>
        <dbReference type="ARBA" id="ARBA00023163"/>
    </source>
</evidence>
<evidence type="ECO:0000313" key="6">
    <source>
        <dbReference type="Proteomes" id="UP000261111"/>
    </source>
</evidence>
<comment type="caution">
    <text evidence="5">The sequence shown here is derived from an EMBL/GenBank/DDBJ whole genome shotgun (WGS) entry which is preliminary data.</text>
</comment>
<organism evidence="5 6">
    <name type="scientific">Hungatella hathewayi</name>
    <dbReference type="NCBI Taxonomy" id="154046"/>
    <lineage>
        <taxon>Bacteria</taxon>
        <taxon>Bacillati</taxon>
        <taxon>Bacillota</taxon>
        <taxon>Clostridia</taxon>
        <taxon>Lachnospirales</taxon>
        <taxon>Lachnospiraceae</taxon>
        <taxon>Hungatella</taxon>
    </lineage>
</organism>
<dbReference type="GO" id="GO:0003677">
    <property type="term" value="F:DNA binding"/>
    <property type="evidence" value="ECO:0007669"/>
    <property type="project" value="UniProtKB-KW"/>
</dbReference>
<dbReference type="Proteomes" id="UP000261111">
    <property type="component" value="Unassembled WGS sequence"/>
</dbReference>